<name>A0AAN5C848_9BILA</name>
<feature type="non-terminal residue" evidence="1">
    <location>
        <position position="84"/>
    </location>
</feature>
<comment type="caution">
    <text evidence="1">The sequence shown here is derived from an EMBL/GenBank/DDBJ whole genome shotgun (WGS) entry which is preliminary data.</text>
</comment>
<keyword evidence="2" id="KW-1185">Reference proteome</keyword>
<accession>A0AAN5C848</accession>
<dbReference type="EMBL" id="BTRK01000003">
    <property type="protein sequence ID" value="GMR41118.1"/>
    <property type="molecule type" value="Genomic_DNA"/>
</dbReference>
<evidence type="ECO:0000313" key="1">
    <source>
        <dbReference type="EMBL" id="GMR41118.1"/>
    </source>
</evidence>
<proteinExistence type="predicted"/>
<organism evidence="1 2">
    <name type="scientific">Pristionchus mayeri</name>
    <dbReference type="NCBI Taxonomy" id="1317129"/>
    <lineage>
        <taxon>Eukaryota</taxon>
        <taxon>Metazoa</taxon>
        <taxon>Ecdysozoa</taxon>
        <taxon>Nematoda</taxon>
        <taxon>Chromadorea</taxon>
        <taxon>Rhabditida</taxon>
        <taxon>Rhabditina</taxon>
        <taxon>Diplogasteromorpha</taxon>
        <taxon>Diplogasteroidea</taxon>
        <taxon>Neodiplogasteridae</taxon>
        <taxon>Pristionchus</taxon>
    </lineage>
</organism>
<reference evidence="2" key="1">
    <citation type="submission" date="2022-10" db="EMBL/GenBank/DDBJ databases">
        <title>Genome assembly of Pristionchus species.</title>
        <authorList>
            <person name="Yoshida K."/>
            <person name="Sommer R.J."/>
        </authorList>
    </citation>
    <scope>NUCLEOTIDE SEQUENCE [LARGE SCALE GENOMIC DNA]</scope>
    <source>
        <strain evidence="2">RS5460</strain>
    </source>
</reference>
<dbReference type="AlphaFoldDB" id="A0AAN5C848"/>
<feature type="non-terminal residue" evidence="1">
    <location>
        <position position="1"/>
    </location>
</feature>
<evidence type="ECO:0000313" key="2">
    <source>
        <dbReference type="Proteomes" id="UP001328107"/>
    </source>
</evidence>
<dbReference type="Proteomes" id="UP001328107">
    <property type="component" value="Unassembled WGS sequence"/>
</dbReference>
<sequence length="84" mass="9174">DALVIRTFALPIRVNQFVSLSISIESLLHSNSVLINFFSPLIIHPLSLGHFIFSHLVLSALQSPSNIGDSQLDLPQSDSLGNLH</sequence>
<protein>
    <submittedName>
        <fullName evidence="1">Uncharacterized protein</fullName>
    </submittedName>
</protein>
<gene>
    <name evidence="1" type="ORF">PMAYCL1PPCAC_11313</name>
</gene>